<keyword evidence="6" id="KW-0175">Coiled coil</keyword>
<dbReference type="PANTHER" id="PTHR47573">
    <property type="entry name" value="PROTEIN AF-9 HOMOLOG"/>
    <property type="match status" value="1"/>
</dbReference>
<gene>
    <name evidence="8" type="ORF">SeMB42_g04986</name>
</gene>
<evidence type="ECO:0000313" key="9">
    <source>
        <dbReference type="Proteomes" id="UP000317494"/>
    </source>
</evidence>
<dbReference type="PANTHER" id="PTHR47573:SF1">
    <property type="entry name" value="PROTEIN AF-9 HOMOLOG"/>
    <property type="match status" value="1"/>
</dbReference>
<evidence type="ECO:0000256" key="2">
    <source>
        <dbReference type="ARBA" id="ARBA00023015"/>
    </source>
</evidence>
<name>A0A507CUF3_9FUNG</name>
<organism evidence="8 9">
    <name type="scientific">Synchytrium endobioticum</name>
    <dbReference type="NCBI Taxonomy" id="286115"/>
    <lineage>
        <taxon>Eukaryota</taxon>
        <taxon>Fungi</taxon>
        <taxon>Fungi incertae sedis</taxon>
        <taxon>Chytridiomycota</taxon>
        <taxon>Chytridiomycota incertae sedis</taxon>
        <taxon>Chytridiomycetes</taxon>
        <taxon>Synchytriales</taxon>
        <taxon>Synchytriaceae</taxon>
        <taxon>Synchytrium</taxon>
    </lineage>
</organism>
<sequence>MTVVRKKGVQIAIPIVYGSTSVPINHKRDNAPETHTHRWTVFMRGVNGEDISYFVKRVSFRLHESFTPQVRSADRLPFEVVETGWGEFEIMIKVYVQDGTEKAITLFHHLQLYPKDDTTLSTRKTVHIEYYDEIVFNEPTEEMYDILLANQKLAVSRRPVGQNFSQQTEDNDLRRIMRAIETVQTEAQIMKNEVIKAEAELRELQSDIRALESAG</sequence>
<accession>A0A507CUF3</accession>
<evidence type="ECO:0000256" key="3">
    <source>
        <dbReference type="ARBA" id="ARBA00023163"/>
    </source>
</evidence>
<proteinExistence type="predicted"/>
<dbReference type="GO" id="GO:0006355">
    <property type="term" value="P:regulation of DNA-templated transcription"/>
    <property type="evidence" value="ECO:0007669"/>
    <property type="project" value="InterPro"/>
</dbReference>
<feature type="coiled-coil region" evidence="6">
    <location>
        <begin position="173"/>
        <end position="214"/>
    </location>
</feature>
<keyword evidence="3" id="KW-0804">Transcription</keyword>
<dbReference type="PROSITE" id="PS51037">
    <property type="entry name" value="YEATS"/>
    <property type="match status" value="1"/>
</dbReference>
<dbReference type="Gene3D" id="2.60.40.1970">
    <property type="entry name" value="YEATS domain"/>
    <property type="match status" value="1"/>
</dbReference>
<dbReference type="CDD" id="cd16908">
    <property type="entry name" value="YEATS_Yaf9_like"/>
    <property type="match status" value="1"/>
</dbReference>
<dbReference type="InterPro" id="IPR005033">
    <property type="entry name" value="YEATS"/>
</dbReference>
<dbReference type="GO" id="GO:0005634">
    <property type="term" value="C:nucleus"/>
    <property type="evidence" value="ECO:0007669"/>
    <property type="project" value="UniProtKB-SubCell"/>
</dbReference>
<dbReference type="Pfam" id="PF03366">
    <property type="entry name" value="YEATS"/>
    <property type="match status" value="1"/>
</dbReference>
<protein>
    <recommendedName>
        <fullName evidence="1">Protein AF-9 homolog</fullName>
    </recommendedName>
</protein>
<comment type="caution">
    <text evidence="8">The sequence shown here is derived from an EMBL/GenBank/DDBJ whole genome shotgun (WGS) entry which is preliminary data.</text>
</comment>
<evidence type="ECO:0000256" key="6">
    <source>
        <dbReference type="SAM" id="Coils"/>
    </source>
</evidence>
<keyword evidence="9" id="KW-1185">Reference proteome</keyword>
<feature type="domain" description="YEATS" evidence="7">
    <location>
        <begin position="5"/>
        <end position="150"/>
    </location>
</feature>
<dbReference type="AlphaFoldDB" id="A0A507CUF3"/>
<dbReference type="InterPro" id="IPR038704">
    <property type="entry name" value="YEAST_sf"/>
</dbReference>
<dbReference type="GO" id="GO:0000785">
    <property type="term" value="C:chromatin"/>
    <property type="evidence" value="ECO:0007669"/>
    <property type="project" value="UniProtKB-ARBA"/>
</dbReference>
<reference evidence="8 9" key="1">
    <citation type="journal article" date="2019" name="Sci. Rep.">
        <title>Comparative genomics of chytrid fungi reveal insights into the obligate biotrophic and pathogenic lifestyle of Synchytrium endobioticum.</title>
        <authorList>
            <person name="van de Vossenberg B.T.L.H."/>
            <person name="Warris S."/>
            <person name="Nguyen H.D.T."/>
            <person name="van Gent-Pelzer M.P.E."/>
            <person name="Joly D.L."/>
            <person name="van de Geest H.C."/>
            <person name="Bonants P.J.M."/>
            <person name="Smith D.S."/>
            <person name="Levesque C.A."/>
            <person name="van der Lee T.A.J."/>
        </authorList>
    </citation>
    <scope>NUCLEOTIDE SEQUENCE [LARGE SCALE GENOMIC DNA]</scope>
    <source>
        <strain evidence="8 9">MB42</strain>
    </source>
</reference>
<evidence type="ECO:0000259" key="7">
    <source>
        <dbReference type="PROSITE" id="PS51037"/>
    </source>
</evidence>
<dbReference type="VEuPathDB" id="FungiDB:SeMB42_g04986"/>
<dbReference type="InterPro" id="IPR055129">
    <property type="entry name" value="YEATS_dom"/>
</dbReference>
<keyword evidence="4 5" id="KW-0539">Nucleus</keyword>
<dbReference type="Proteomes" id="UP000317494">
    <property type="component" value="Unassembled WGS sequence"/>
</dbReference>
<evidence type="ECO:0000256" key="1">
    <source>
        <dbReference type="ARBA" id="ARBA00022408"/>
    </source>
</evidence>
<dbReference type="EMBL" id="QEAN01000221">
    <property type="protein sequence ID" value="TPX42787.1"/>
    <property type="molecule type" value="Genomic_DNA"/>
</dbReference>
<keyword evidence="2" id="KW-0805">Transcription regulation</keyword>
<evidence type="ECO:0000256" key="4">
    <source>
        <dbReference type="ARBA" id="ARBA00023242"/>
    </source>
</evidence>
<evidence type="ECO:0000256" key="5">
    <source>
        <dbReference type="PROSITE-ProRule" id="PRU00376"/>
    </source>
</evidence>
<dbReference type="STRING" id="286115.A0A507CUF3"/>
<comment type="subcellular location">
    <subcellularLocation>
        <location evidence="5">Nucleus</location>
    </subcellularLocation>
</comment>
<evidence type="ECO:0000313" key="8">
    <source>
        <dbReference type="EMBL" id="TPX42787.1"/>
    </source>
</evidence>